<evidence type="ECO:0000259" key="9">
    <source>
        <dbReference type="PROSITE" id="PS51383"/>
    </source>
</evidence>
<dbReference type="GO" id="GO:0005524">
    <property type="term" value="F:ATP binding"/>
    <property type="evidence" value="ECO:0007669"/>
    <property type="project" value="UniProtKB-KW"/>
</dbReference>
<dbReference type="CDD" id="cd01171">
    <property type="entry name" value="YXKO-related"/>
    <property type="match status" value="1"/>
</dbReference>
<protein>
    <recommendedName>
        <fullName evidence="1">ATP-dependent NAD(P)H-hydrate dehydratase</fullName>
        <ecNumber evidence="1">4.2.1.93</ecNumber>
    </recommendedName>
    <alternativeName>
        <fullName evidence="7">NAD(P)HX dehydratase</fullName>
    </alternativeName>
</protein>
<evidence type="ECO:0000256" key="1">
    <source>
        <dbReference type="ARBA" id="ARBA00013249"/>
    </source>
</evidence>
<keyword evidence="4" id="KW-0521">NADP</keyword>
<evidence type="ECO:0000256" key="2">
    <source>
        <dbReference type="ARBA" id="ARBA00022741"/>
    </source>
</evidence>
<dbReference type="GO" id="GO:0047453">
    <property type="term" value="F:ATP-dependent NAD(P)H-hydrate dehydratase activity"/>
    <property type="evidence" value="ECO:0007669"/>
    <property type="project" value="UniProtKB-EC"/>
</dbReference>
<evidence type="ECO:0000256" key="5">
    <source>
        <dbReference type="ARBA" id="ARBA00023027"/>
    </source>
</evidence>
<dbReference type="PANTHER" id="PTHR12592">
    <property type="entry name" value="ATP-DEPENDENT (S)-NAD(P)H-HYDRATE DEHYDRATASE FAMILY MEMBER"/>
    <property type="match status" value="1"/>
</dbReference>
<accession>A0AAV5VEZ9</accession>
<dbReference type="PANTHER" id="PTHR12592:SF0">
    <property type="entry name" value="ATP-DEPENDENT (S)-NAD(P)H-HYDRATE DEHYDRATASE"/>
    <property type="match status" value="1"/>
</dbReference>
<organism evidence="10 11">
    <name type="scientific">Pristionchus fissidentatus</name>
    <dbReference type="NCBI Taxonomy" id="1538716"/>
    <lineage>
        <taxon>Eukaryota</taxon>
        <taxon>Metazoa</taxon>
        <taxon>Ecdysozoa</taxon>
        <taxon>Nematoda</taxon>
        <taxon>Chromadorea</taxon>
        <taxon>Rhabditida</taxon>
        <taxon>Rhabditina</taxon>
        <taxon>Diplogasteromorpha</taxon>
        <taxon>Diplogasteroidea</taxon>
        <taxon>Neodiplogasteridae</taxon>
        <taxon>Pristionchus</taxon>
    </lineage>
</organism>
<keyword evidence="2" id="KW-0547">Nucleotide-binding</keyword>
<sequence length="289" mass="30901">MDAVRRLLPELSTSLRKGNCGRMGVIGGSMEYTGAPYFAAISMLKVGADLSHVFSPPDAAPVIKSYSPELIVHPNLVPGSWLQRLDSLLVGPGLGREEKSMDVARESILEAQRIDCPLVVDAVGHPLSLIFELSAAAAAASQQSQHKPIILTPNAVEMDRLAQKVLQAATLGRPLDEIKEIASKVAGLLNMHIFVKGPIDMFAAADGSVRLFDTEGTPRRPGGIGDCLSGVLTVFALWAHRSNEPLSTAAEAASFFVRECSRRAYKEIGRGMTATDVIAQVAPLVKHID</sequence>
<dbReference type="EMBL" id="BTSY01000003">
    <property type="protein sequence ID" value="GMT17271.1"/>
    <property type="molecule type" value="Genomic_DNA"/>
</dbReference>
<feature type="domain" description="YjeF C-terminal" evidence="9">
    <location>
        <begin position="1"/>
        <end position="288"/>
    </location>
</feature>
<keyword evidence="6" id="KW-0456">Lyase</keyword>
<comment type="catalytic activity">
    <reaction evidence="8">
        <text>(6S)-NADPHX + ATP = ADP + phosphate + NADPH + H(+)</text>
        <dbReference type="Rhea" id="RHEA:32231"/>
        <dbReference type="ChEBI" id="CHEBI:15378"/>
        <dbReference type="ChEBI" id="CHEBI:30616"/>
        <dbReference type="ChEBI" id="CHEBI:43474"/>
        <dbReference type="ChEBI" id="CHEBI:57783"/>
        <dbReference type="ChEBI" id="CHEBI:64076"/>
        <dbReference type="ChEBI" id="CHEBI:456216"/>
        <dbReference type="EC" id="4.2.1.93"/>
    </reaction>
</comment>
<dbReference type="PROSITE" id="PS51383">
    <property type="entry name" value="YJEF_C_3"/>
    <property type="match status" value="1"/>
</dbReference>
<evidence type="ECO:0000256" key="8">
    <source>
        <dbReference type="ARBA" id="ARBA00047472"/>
    </source>
</evidence>
<dbReference type="HAMAP" id="MF_01965">
    <property type="entry name" value="NADHX_dehydratase"/>
    <property type="match status" value="1"/>
</dbReference>
<dbReference type="Proteomes" id="UP001432322">
    <property type="component" value="Unassembled WGS sequence"/>
</dbReference>
<dbReference type="SUPFAM" id="SSF53613">
    <property type="entry name" value="Ribokinase-like"/>
    <property type="match status" value="1"/>
</dbReference>
<evidence type="ECO:0000256" key="4">
    <source>
        <dbReference type="ARBA" id="ARBA00022857"/>
    </source>
</evidence>
<keyword evidence="11" id="KW-1185">Reference proteome</keyword>
<comment type="caution">
    <text evidence="10">The sequence shown here is derived from an EMBL/GenBank/DDBJ whole genome shotgun (WGS) entry which is preliminary data.</text>
</comment>
<name>A0AAV5VEZ9_9BILA</name>
<dbReference type="AlphaFoldDB" id="A0AAV5VEZ9"/>
<gene>
    <name evidence="10" type="ORF">PFISCL1PPCAC_8568</name>
</gene>
<dbReference type="EC" id="4.2.1.93" evidence="1"/>
<feature type="non-terminal residue" evidence="10">
    <location>
        <position position="289"/>
    </location>
</feature>
<dbReference type="GO" id="GO:0110051">
    <property type="term" value="P:metabolite repair"/>
    <property type="evidence" value="ECO:0007669"/>
    <property type="project" value="TreeGrafter"/>
</dbReference>
<evidence type="ECO:0000313" key="10">
    <source>
        <dbReference type="EMBL" id="GMT17271.1"/>
    </source>
</evidence>
<keyword evidence="5" id="KW-0520">NAD</keyword>
<dbReference type="InterPro" id="IPR029056">
    <property type="entry name" value="Ribokinase-like"/>
</dbReference>
<dbReference type="NCBIfam" id="TIGR00196">
    <property type="entry name" value="yjeF_cterm"/>
    <property type="match status" value="1"/>
</dbReference>
<evidence type="ECO:0000256" key="3">
    <source>
        <dbReference type="ARBA" id="ARBA00022840"/>
    </source>
</evidence>
<evidence type="ECO:0000256" key="6">
    <source>
        <dbReference type="ARBA" id="ARBA00023239"/>
    </source>
</evidence>
<reference evidence="10" key="1">
    <citation type="submission" date="2023-10" db="EMBL/GenBank/DDBJ databases">
        <title>Genome assembly of Pristionchus species.</title>
        <authorList>
            <person name="Yoshida K."/>
            <person name="Sommer R.J."/>
        </authorList>
    </citation>
    <scope>NUCLEOTIDE SEQUENCE</scope>
    <source>
        <strain evidence="10">RS5133</strain>
    </source>
</reference>
<dbReference type="Gene3D" id="3.40.1190.20">
    <property type="match status" value="1"/>
</dbReference>
<proteinExistence type="inferred from homology"/>
<keyword evidence="3" id="KW-0067">ATP-binding</keyword>
<dbReference type="InterPro" id="IPR000631">
    <property type="entry name" value="CARKD"/>
</dbReference>
<evidence type="ECO:0000313" key="11">
    <source>
        <dbReference type="Proteomes" id="UP001432322"/>
    </source>
</evidence>
<dbReference type="Pfam" id="PF01256">
    <property type="entry name" value="Carb_kinase"/>
    <property type="match status" value="1"/>
</dbReference>
<evidence type="ECO:0000256" key="7">
    <source>
        <dbReference type="ARBA" id="ARBA00029804"/>
    </source>
</evidence>